<dbReference type="EMBL" id="RCMK01001387">
    <property type="protein sequence ID" value="KAG2895399.1"/>
    <property type="molecule type" value="Genomic_DNA"/>
</dbReference>
<accession>A0A329RI83</accession>
<dbReference type="Proteomes" id="UP000760860">
    <property type="component" value="Unassembled WGS sequence"/>
</dbReference>
<dbReference type="EMBL" id="RCMI01001394">
    <property type="protein sequence ID" value="KAG2885712.1"/>
    <property type="molecule type" value="Genomic_DNA"/>
</dbReference>
<dbReference type="EMBL" id="RCMG01001343">
    <property type="protein sequence ID" value="KAG2829739.1"/>
    <property type="molecule type" value="Genomic_DNA"/>
</dbReference>
<dbReference type="Proteomes" id="UP000735874">
    <property type="component" value="Unassembled WGS sequence"/>
</dbReference>
<dbReference type="Proteomes" id="UP000736787">
    <property type="component" value="Unassembled WGS sequence"/>
</dbReference>
<organism evidence="6 7">
    <name type="scientific">Phytophthora cactorum</name>
    <dbReference type="NCBI Taxonomy" id="29920"/>
    <lineage>
        <taxon>Eukaryota</taxon>
        <taxon>Sar</taxon>
        <taxon>Stramenopiles</taxon>
        <taxon>Oomycota</taxon>
        <taxon>Peronosporomycetes</taxon>
        <taxon>Peronosporales</taxon>
        <taxon>Peronosporaceae</taxon>
        <taxon>Phytophthora</taxon>
    </lineage>
</organism>
<dbReference type="EMBL" id="RCML01001370">
    <property type="protein sequence ID" value="KAG2963131.1"/>
    <property type="molecule type" value="Genomic_DNA"/>
</dbReference>
<evidence type="ECO:0000313" key="5">
    <source>
        <dbReference type="EMBL" id="KAG3210311.1"/>
    </source>
</evidence>
<dbReference type="Proteomes" id="UP000774804">
    <property type="component" value="Unassembled WGS sequence"/>
</dbReference>
<dbReference type="OrthoDB" id="2273864at2759"/>
<protein>
    <recommendedName>
        <fullName evidence="8">Integrase catalytic domain-containing protein</fullName>
    </recommendedName>
</protein>
<proteinExistence type="predicted"/>
<evidence type="ECO:0000313" key="2">
    <source>
        <dbReference type="EMBL" id="KAG2885712.1"/>
    </source>
</evidence>
<keyword evidence="7" id="KW-1185">Reference proteome</keyword>
<reference evidence="1" key="2">
    <citation type="submission" date="2018-10" db="EMBL/GenBank/DDBJ databases">
        <title>Effector identification in a new, highly contiguous assembly of the strawberry crown rot pathogen Phytophthora cactorum.</title>
        <authorList>
            <person name="Armitage A.D."/>
            <person name="Nellist C.F."/>
            <person name="Bates H."/>
            <person name="Vickerstaff R.J."/>
            <person name="Harrison R.J."/>
        </authorList>
    </citation>
    <scope>NUCLEOTIDE SEQUENCE</scope>
    <source>
        <strain evidence="1">15-7</strain>
        <strain evidence="2">4032</strain>
        <strain evidence="3">4040</strain>
        <strain evidence="4">P415</strain>
        <strain evidence="5">P421</strain>
    </source>
</reference>
<dbReference type="EMBL" id="MJFZ01000932">
    <property type="protein sequence ID" value="RAW24120.1"/>
    <property type="molecule type" value="Genomic_DNA"/>
</dbReference>
<evidence type="ECO:0000313" key="7">
    <source>
        <dbReference type="Proteomes" id="UP000251314"/>
    </source>
</evidence>
<evidence type="ECO:0000313" key="3">
    <source>
        <dbReference type="EMBL" id="KAG2895399.1"/>
    </source>
</evidence>
<evidence type="ECO:0000313" key="4">
    <source>
        <dbReference type="EMBL" id="KAG2963131.1"/>
    </source>
</evidence>
<name>A0A329RI83_9STRA</name>
<gene>
    <name evidence="6" type="ORF">PC110_g19453</name>
    <name evidence="1" type="ORF">PC113_g21235</name>
    <name evidence="2" type="ORF">PC115_g20913</name>
    <name evidence="3" type="ORF">PC117_g23262</name>
    <name evidence="4" type="ORF">PC118_g21047</name>
    <name evidence="5" type="ORF">PC129_g18692</name>
</gene>
<sequence length="75" mass="8414">MDFGFGLPRDAQGRTGIFVFVDRFSKMVYLALAAQSPQSSPQRFSLTLFIGTTVFRPRSYLTEIHDLLPLSEPSS</sequence>
<evidence type="ECO:0000313" key="6">
    <source>
        <dbReference type="EMBL" id="RAW24120.1"/>
    </source>
</evidence>
<comment type="caution">
    <text evidence="6">The sequence shown here is derived from an EMBL/GenBank/DDBJ whole genome shotgun (WGS) entry which is preliminary data.</text>
</comment>
<reference evidence="6 7" key="1">
    <citation type="submission" date="2018-01" db="EMBL/GenBank/DDBJ databases">
        <title>Draft genome of the strawberry crown rot pathogen Phytophthora cactorum.</title>
        <authorList>
            <person name="Armitage A.D."/>
            <person name="Lysoe E."/>
            <person name="Nellist C.F."/>
            <person name="Harrison R.J."/>
            <person name="Brurberg M.B."/>
        </authorList>
    </citation>
    <scope>NUCLEOTIDE SEQUENCE [LARGE SCALE GENOMIC DNA]</scope>
    <source>
        <strain evidence="6 7">10300</strain>
    </source>
</reference>
<evidence type="ECO:0000313" key="1">
    <source>
        <dbReference type="EMBL" id="KAG2829739.1"/>
    </source>
</evidence>
<dbReference type="Proteomes" id="UP000251314">
    <property type="component" value="Unassembled WGS sequence"/>
</dbReference>
<dbReference type="VEuPathDB" id="FungiDB:PC110_g19453"/>
<evidence type="ECO:0008006" key="8">
    <source>
        <dbReference type="Google" id="ProtNLM"/>
    </source>
</evidence>
<dbReference type="Proteomes" id="UP000697107">
    <property type="component" value="Unassembled WGS sequence"/>
</dbReference>
<dbReference type="AlphaFoldDB" id="A0A329RI83"/>
<dbReference type="EMBL" id="RCMV01001112">
    <property type="protein sequence ID" value="KAG3210311.1"/>
    <property type="molecule type" value="Genomic_DNA"/>
</dbReference>